<dbReference type="Proteomes" id="UP000230914">
    <property type="component" value="Unassembled WGS sequence"/>
</dbReference>
<dbReference type="InterPro" id="IPR039425">
    <property type="entry name" value="RNA_pol_sigma-70-like"/>
</dbReference>
<dbReference type="Gene3D" id="1.10.10.10">
    <property type="entry name" value="Winged helix-like DNA-binding domain superfamily/Winged helix DNA-binding domain"/>
    <property type="match status" value="1"/>
</dbReference>
<dbReference type="CDD" id="cd06171">
    <property type="entry name" value="Sigma70_r4"/>
    <property type="match status" value="1"/>
</dbReference>
<proteinExistence type="inferred from homology"/>
<dbReference type="Gene3D" id="1.10.1740.10">
    <property type="match status" value="1"/>
</dbReference>
<evidence type="ECO:0000313" key="9">
    <source>
        <dbReference type="EMBL" id="PIE31490.1"/>
    </source>
</evidence>
<dbReference type="GO" id="GO:0006352">
    <property type="term" value="P:DNA-templated transcription initiation"/>
    <property type="evidence" value="ECO:0007669"/>
    <property type="project" value="InterPro"/>
</dbReference>
<evidence type="ECO:0000256" key="2">
    <source>
        <dbReference type="ARBA" id="ARBA00023015"/>
    </source>
</evidence>
<dbReference type="GO" id="GO:0016987">
    <property type="term" value="F:sigma factor activity"/>
    <property type="evidence" value="ECO:0007669"/>
    <property type="project" value="UniProtKB-KW"/>
</dbReference>
<dbReference type="PANTHER" id="PTHR43133">
    <property type="entry name" value="RNA POLYMERASE ECF-TYPE SIGMA FACTO"/>
    <property type="match status" value="1"/>
</dbReference>
<organism evidence="9 10">
    <name type="scientific">Ilumatobacter coccineus</name>
    <dbReference type="NCBI Taxonomy" id="467094"/>
    <lineage>
        <taxon>Bacteria</taxon>
        <taxon>Bacillati</taxon>
        <taxon>Actinomycetota</taxon>
        <taxon>Acidimicrobiia</taxon>
        <taxon>Acidimicrobiales</taxon>
        <taxon>Ilumatobacteraceae</taxon>
        <taxon>Ilumatobacter</taxon>
    </lineage>
</organism>
<dbReference type="EMBL" id="PDSL01000081">
    <property type="protein sequence ID" value="PIE31490.1"/>
    <property type="molecule type" value="Genomic_DNA"/>
</dbReference>
<dbReference type="GO" id="GO:0003677">
    <property type="term" value="F:DNA binding"/>
    <property type="evidence" value="ECO:0007669"/>
    <property type="project" value="UniProtKB-KW"/>
</dbReference>
<dbReference type="Pfam" id="PF08281">
    <property type="entry name" value="Sigma70_r4_2"/>
    <property type="match status" value="1"/>
</dbReference>
<dbReference type="InterPro" id="IPR013249">
    <property type="entry name" value="RNA_pol_sigma70_r4_t2"/>
</dbReference>
<evidence type="ECO:0000256" key="6">
    <source>
        <dbReference type="SAM" id="MobiDB-lite"/>
    </source>
</evidence>
<reference evidence="9 10" key="1">
    <citation type="submission" date="2017-10" db="EMBL/GenBank/DDBJ databases">
        <title>Novel microbial diversity and functional potential in the marine mammal oral microbiome.</title>
        <authorList>
            <person name="Dudek N.K."/>
            <person name="Sun C.L."/>
            <person name="Burstein D."/>
            <person name="Kantor R.S."/>
            <person name="Aliaga Goltsman D.S."/>
            <person name="Bik E.M."/>
            <person name="Thomas B.C."/>
            <person name="Banfield J.F."/>
            <person name="Relman D.A."/>
        </authorList>
    </citation>
    <scope>NUCLEOTIDE SEQUENCE [LARGE SCALE GENOMIC DNA]</scope>
    <source>
        <strain evidence="9">DOLJORAL78_61_10</strain>
    </source>
</reference>
<comment type="similarity">
    <text evidence="1">Belongs to the sigma-70 factor family. ECF subfamily.</text>
</comment>
<keyword evidence="2" id="KW-0805">Transcription regulation</keyword>
<comment type="caution">
    <text evidence="9">The sequence shown here is derived from an EMBL/GenBank/DDBJ whole genome shotgun (WGS) entry which is preliminary data.</text>
</comment>
<evidence type="ECO:0000256" key="5">
    <source>
        <dbReference type="ARBA" id="ARBA00023163"/>
    </source>
</evidence>
<dbReference type="AlphaFoldDB" id="A0A2G6K7V0"/>
<feature type="region of interest" description="Disordered" evidence="6">
    <location>
        <begin position="173"/>
        <end position="194"/>
    </location>
</feature>
<feature type="compositionally biased region" description="Pro residues" evidence="6">
    <location>
        <begin position="181"/>
        <end position="194"/>
    </location>
</feature>
<keyword evidence="3" id="KW-0731">Sigma factor</keyword>
<dbReference type="InterPro" id="IPR007627">
    <property type="entry name" value="RNA_pol_sigma70_r2"/>
</dbReference>
<accession>A0A2G6K7V0</accession>
<dbReference type="NCBIfam" id="TIGR02937">
    <property type="entry name" value="sigma70-ECF"/>
    <property type="match status" value="1"/>
</dbReference>
<dbReference type="InterPro" id="IPR036388">
    <property type="entry name" value="WH-like_DNA-bd_sf"/>
</dbReference>
<evidence type="ECO:0000259" key="7">
    <source>
        <dbReference type="Pfam" id="PF04542"/>
    </source>
</evidence>
<dbReference type="InterPro" id="IPR013325">
    <property type="entry name" value="RNA_pol_sigma_r2"/>
</dbReference>
<keyword evidence="4" id="KW-0238">DNA-binding</keyword>
<evidence type="ECO:0000256" key="1">
    <source>
        <dbReference type="ARBA" id="ARBA00010641"/>
    </source>
</evidence>
<protein>
    <submittedName>
        <fullName evidence="9">RNA polymerase subunit sigma-24</fullName>
    </submittedName>
</protein>
<dbReference type="SUPFAM" id="SSF88946">
    <property type="entry name" value="Sigma2 domain of RNA polymerase sigma factors"/>
    <property type="match status" value="1"/>
</dbReference>
<dbReference type="PANTHER" id="PTHR43133:SF8">
    <property type="entry name" value="RNA POLYMERASE SIGMA FACTOR HI_1459-RELATED"/>
    <property type="match status" value="1"/>
</dbReference>
<feature type="region of interest" description="Disordered" evidence="6">
    <location>
        <begin position="89"/>
        <end position="110"/>
    </location>
</feature>
<feature type="domain" description="RNA polymerase sigma factor 70 region 4 type 2" evidence="8">
    <location>
        <begin position="122"/>
        <end position="173"/>
    </location>
</feature>
<dbReference type="Pfam" id="PF04542">
    <property type="entry name" value="Sigma70_r2"/>
    <property type="match status" value="1"/>
</dbReference>
<gene>
    <name evidence="9" type="ORF">CSA55_05625</name>
</gene>
<evidence type="ECO:0000256" key="4">
    <source>
        <dbReference type="ARBA" id="ARBA00023125"/>
    </source>
</evidence>
<evidence type="ECO:0000313" key="10">
    <source>
        <dbReference type="Proteomes" id="UP000230914"/>
    </source>
</evidence>
<feature type="domain" description="RNA polymerase sigma-70 region 2" evidence="7">
    <location>
        <begin position="23"/>
        <end position="91"/>
    </location>
</feature>
<keyword evidence="5" id="KW-0804">Transcription</keyword>
<evidence type="ECO:0000256" key="3">
    <source>
        <dbReference type="ARBA" id="ARBA00023082"/>
    </source>
</evidence>
<evidence type="ECO:0000259" key="8">
    <source>
        <dbReference type="Pfam" id="PF08281"/>
    </source>
</evidence>
<dbReference type="InterPro" id="IPR013324">
    <property type="entry name" value="RNA_pol_sigma_r3/r4-like"/>
</dbReference>
<name>A0A2G6K7V0_9ACTN</name>
<dbReference type="SUPFAM" id="SSF88659">
    <property type="entry name" value="Sigma3 and sigma4 domains of RNA polymerase sigma factors"/>
    <property type="match status" value="1"/>
</dbReference>
<dbReference type="InterPro" id="IPR014284">
    <property type="entry name" value="RNA_pol_sigma-70_dom"/>
</dbReference>
<sequence>MTRSDSALITAAQAGDRDALEQLLRDHYDRIHAVCRRIAGSDRDADDAVQETMIRIVRSLNSFDGRSKLSTWIYRIATNAALDELRRRSRRPSLSLTSDPEVSVELPDPGAHDQIDSIADRMTIDAALNELPDSFRTVVVLRDLADLDYADIADIVGIPVGTVKSRISRGRHQLGELLGNPSPPPERPTSRPTP</sequence>